<keyword evidence="6 14" id="KW-0349">Heme</keyword>
<comment type="subcellular location">
    <subcellularLocation>
        <location evidence="3">Endoplasmic reticulum membrane</location>
        <topology evidence="3">Peripheral membrane protein</topology>
    </subcellularLocation>
    <subcellularLocation>
        <location evidence="2">Microsome membrane</location>
        <topology evidence="2">Peripheral membrane protein</topology>
    </subcellularLocation>
</comment>
<dbReference type="PANTHER" id="PTHR24289">
    <property type="entry name" value="STEROID 17-ALPHA-HYDROXYLASE/17,20 LYASE"/>
    <property type="match status" value="1"/>
</dbReference>
<keyword evidence="10 15" id="KW-0560">Oxidoreductase</keyword>
<dbReference type="InterPro" id="IPR002401">
    <property type="entry name" value="Cyt_P450_E_grp-I"/>
</dbReference>
<dbReference type="InterPro" id="IPR017972">
    <property type="entry name" value="Cyt_P450_CS"/>
</dbReference>
<dbReference type="GO" id="GO:0005506">
    <property type="term" value="F:iron ion binding"/>
    <property type="evidence" value="ECO:0007669"/>
    <property type="project" value="InterPro"/>
</dbReference>
<protein>
    <recommendedName>
        <fullName evidence="5">unspecific monooxygenase</fullName>
        <ecNumber evidence="5">1.14.14.1</ecNumber>
    </recommendedName>
</protein>
<keyword evidence="13" id="KW-0472">Membrane</keyword>
<dbReference type="SUPFAM" id="SSF48264">
    <property type="entry name" value="Cytochrome P450"/>
    <property type="match status" value="1"/>
</dbReference>
<organism evidence="16 17">
    <name type="scientific">Patella caerulea</name>
    <name type="common">Rayed Mediterranean limpet</name>
    <dbReference type="NCBI Taxonomy" id="87958"/>
    <lineage>
        <taxon>Eukaryota</taxon>
        <taxon>Metazoa</taxon>
        <taxon>Spiralia</taxon>
        <taxon>Lophotrochozoa</taxon>
        <taxon>Mollusca</taxon>
        <taxon>Gastropoda</taxon>
        <taxon>Patellogastropoda</taxon>
        <taxon>Patelloidea</taxon>
        <taxon>Patellidae</taxon>
        <taxon>Patella</taxon>
    </lineage>
</organism>
<keyword evidence="17" id="KW-1185">Reference proteome</keyword>
<dbReference type="FunFam" id="1.10.630.10:FF:000238">
    <property type="entry name" value="Cytochrome P450 2A6"/>
    <property type="match status" value="1"/>
</dbReference>
<evidence type="ECO:0000256" key="8">
    <source>
        <dbReference type="ARBA" id="ARBA00022824"/>
    </source>
</evidence>
<evidence type="ECO:0000313" key="16">
    <source>
        <dbReference type="EMBL" id="KAK6171115.1"/>
    </source>
</evidence>
<evidence type="ECO:0000256" key="7">
    <source>
        <dbReference type="ARBA" id="ARBA00022723"/>
    </source>
</evidence>
<evidence type="ECO:0000256" key="10">
    <source>
        <dbReference type="ARBA" id="ARBA00023002"/>
    </source>
</evidence>
<dbReference type="EC" id="1.14.14.1" evidence="5"/>
<evidence type="ECO:0000256" key="15">
    <source>
        <dbReference type="RuleBase" id="RU000461"/>
    </source>
</evidence>
<evidence type="ECO:0000256" key="12">
    <source>
        <dbReference type="ARBA" id="ARBA00023033"/>
    </source>
</evidence>
<keyword evidence="9" id="KW-0492">Microsome</keyword>
<keyword evidence="11 14" id="KW-0408">Iron</keyword>
<evidence type="ECO:0000313" key="17">
    <source>
        <dbReference type="Proteomes" id="UP001347796"/>
    </source>
</evidence>
<sequence length="502" mass="56687">MLQELTTYIGDTNKTQASLVTFVLVLVGAKIILDLTRKDRTPPGPRGVPLFGYLPFFGTHPHITFRKLRQKYGDIFKVQMGSFPAVVISGKELIKEALVKKGDDFSGRPNFYMNTILGAETLSFGQFSQSFITHKKIAYNLLYVFANARKNPIEDTVNEEAKIAVSEFNKQNGKSFSPSDIIYASVGSVLFQICYGRHTNIHEEDETFQIFLKNTRQFTQFVGSGNPVDVIPWLRYVMPWKVSTVTELVHQVREIRKQKVEESLKTYTPSNARHLADGLTDVVREAEADPSSVFTAERIYSILDDIVGAGFDTLSTTLNWALLLLTANPTVQRKVHAEIDDVLGDRQPKLDDKSKMHYCVATIHEVSRFAGITPLSLPHAAIKDTELEGYTIQKGTIVIPNMYSISHDEVLWGDPFTFRPERFLDADGKLDKNITDGFNPFSMGRRKCVGEFFARMELFLFFTGILQNCILSKPDHIKEYSFDTVFGLTVSPVEYEICASLR</sequence>
<dbReference type="InterPro" id="IPR036396">
    <property type="entry name" value="Cyt_P450_sf"/>
</dbReference>
<dbReference type="InterPro" id="IPR001128">
    <property type="entry name" value="Cyt_P450"/>
</dbReference>
<evidence type="ECO:0000256" key="1">
    <source>
        <dbReference type="ARBA" id="ARBA00001971"/>
    </source>
</evidence>
<keyword evidence="7 14" id="KW-0479">Metal-binding</keyword>
<evidence type="ECO:0000256" key="13">
    <source>
        <dbReference type="ARBA" id="ARBA00023136"/>
    </source>
</evidence>
<reference evidence="16 17" key="1">
    <citation type="submission" date="2024-01" db="EMBL/GenBank/DDBJ databases">
        <title>The genome of the rayed Mediterranean limpet Patella caerulea (Linnaeus, 1758).</title>
        <authorList>
            <person name="Anh-Thu Weber A."/>
            <person name="Halstead-Nussloch G."/>
        </authorList>
    </citation>
    <scope>NUCLEOTIDE SEQUENCE [LARGE SCALE GENOMIC DNA]</scope>
    <source>
        <strain evidence="16">AATW-2023a</strain>
        <tissue evidence="16">Whole specimen</tissue>
    </source>
</reference>
<dbReference type="PRINTS" id="PR00385">
    <property type="entry name" value="P450"/>
</dbReference>
<comment type="cofactor">
    <cofactor evidence="1 14">
        <name>heme</name>
        <dbReference type="ChEBI" id="CHEBI:30413"/>
    </cofactor>
</comment>
<comment type="caution">
    <text evidence="16">The sequence shown here is derived from an EMBL/GenBank/DDBJ whole genome shotgun (WGS) entry which is preliminary data.</text>
</comment>
<evidence type="ECO:0000256" key="11">
    <source>
        <dbReference type="ARBA" id="ARBA00023004"/>
    </source>
</evidence>
<dbReference type="PRINTS" id="PR00463">
    <property type="entry name" value="EP450I"/>
</dbReference>
<dbReference type="GO" id="GO:0005789">
    <property type="term" value="C:endoplasmic reticulum membrane"/>
    <property type="evidence" value="ECO:0007669"/>
    <property type="project" value="UniProtKB-SubCell"/>
</dbReference>
<gene>
    <name evidence="16" type="ORF">SNE40_019372</name>
</gene>
<comment type="similarity">
    <text evidence="4 15">Belongs to the cytochrome P450 family.</text>
</comment>
<feature type="binding site" description="axial binding residue" evidence="14">
    <location>
        <position position="448"/>
    </location>
    <ligand>
        <name>heme</name>
        <dbReference type="ChEBI" id="CHEBI:30413"/>
    </ligand>
    <ligandPart>
        <name>Fe</name>
        <dbReference type="ChEBI" id="CHEBI:18248"/>
    </ligandPart>
</feature>
<dbReference type="GO" id="GO:0042448">
    <property type="term" value="P:progesterone metabolic process"/>
    <property type="evidence" value="ECO:0007669"/>
    <property type="project" value="TreeGrafter"/>
</dbReference>
<evidence type="ECO:0000256" key="6">
    <source>
        <dbReference type="ARBA" id="ARBA00022617"/>
    </source>
</evidence>
<evidence type="ECO:0000256" key="3">
    <source>
        <dbReference type="ARBA" id="ARBA00004406"/>
    </source>
</evidence>
<proteinExistence type="inferred from homology"/>
<evidence type="ECO:0000256" key="9">
    <source>
        <dbReference type="ARBA" id="ARBA00022848"/>
    </source>
</evidence>
<evidence type="ECO:0000256" key="14">
    <source>
        <dbReference type="PIRSR" id="PIRSR602401-1"/>
    </source>
</evidence>
<dbReference type="Pfam" id="PF00067">
    <property type="entry name" value="p450"/>
    <property type="match status" value="1"/>
</dbReference>
<keyword evidence="8" id="KW-0256">Endoplasmic reticulum</keyword>
<dbReference type="AlphaFoldDB" id="A0AAN8J767"/>
<evidence type="ECO:0000256" key="4">
    <source>
        <dbReference type="ARBA" id="ARBA00010617"/>
    </source>
</evidence>
<name>A0AAN8J767_PATCE</name>
<accession>A0AAN8J767</accession>
<dbReference type="PANTHER" id="PTHR24289:SF21">
    <property type="entry name" value="CYTOCHROME P450 1A"/>
    <property type="match status" value="1"/>
</dbReference>
<dbReference type="GO" id="GO:0042446">
    <property type="term" value="P:hormone biosynthetic process"/>
    <property type="evidence" value="ECO:0007669"/>
    <property type="project" value="TreeGrafter"/>
</dbReference>
<evidence type="ECO:0000256" key="2">
    <source>
        <dbReference type="ARBA" id="ARBA00004174"/>
    </source>
</evidence>
<dbReference type="PROSITE" id="PS00086">
    <property type="entry name" value="CYTOCHROME_P450"/>
    <property type="match status" value="1"/>
</dbReference>
<dbReference type="GO" id="GO:0004508">
    <property type="term" value="F:steroid 17-alpha-monooxygenase activity"/>
    <property type="evidence" value="ECO:0007669"/>
    <property type="project" value="TreeGrafter"/>
</dbReference>
<dbReference type="GO" id="GO:0020037">
    <property type="term" value="F:heme binding"/>
    <property type="evidence" value="ECO:0007669"/>
    <property type="project" value="InterPro"/>
</dbReference>
<dbReference type="Proteomes" id="UP001347796">
    <property type="component" value="Unassembled WGS sequence"/>
</dbReference>
<evidence type="ECO:0000256" key="5">
    <source>
        <dbReference type="ARBA" id="ARBA00012109"/>
    </source>
</evidence>
<keyword evidence="12 15" id="KW-0503">Monooxygenase</keyword>
<dbReference type="EMBL" id="JAZGQO010000014">
    <property type="protein sequence ID" value="KAK6171115.1"/>
    <property type="molecule type" value="Genomic_DNA"/>
</dbReference>
<dbReference type="Gene3D" id="1.10.630.10">
    <property type="entry name" value="Cytochrome P450"/>
    <property type="match status" value="1"/>
</dbReference>